<organism evidence="2 3">
    <name type="scientific">Ficus carica</name>
    <name type="common">Common fig</name>
    <dbReference type="NCBI Taxonomy" id="3494"/>
    <lineage>
        <taxon>Eukaryota</taxon>
        <taxon>Viridiplantae</taxon>
        <taxon>Streptophyta</taxon>
        <taxon>Embryophyta</taxon>
        <taxon>Tracheophyta</taxon>
        <taxon>Spermatophyta</taxon>
        <taxon>Magnoliopsida</taxon>
        <taxon>eudicotyledons</taxon>
        <taxon>Gunneridae</taxon>
        <taxon>Pentapetalae</taxon>
        <taxon>rosids</taxon>
        <taxon>fabids</taxon>
        <taxon>Rosales</taxon>
        <taxon>Moraceae</taxon>
        <taxon>Ficeae</taxon>
        <taxon>Ficus</taxon>
    </lineage>
</organism>
<evidence type="ECO:0000256" key="1">
    <source>
        <dbReference type="SAM" id="MobiDB-lite"/>
    </source>
</evidence>
<feature type="region of interest" description="Disordered" evidence="1">
    <location>
        <begin position="1"/>
        <end position="33"/>
    </location>
</feature>
<dbReference type="Proteomes" id="UP001187192">
    <property type="component" value="Unassembled WGS sequence"/>
</dbReference>
<proteinExistence type="predicted"/>
<accession>A0AA88DJ35</accession>
<name>A0AA88DJ35_FICCA</name>
<dbReference type="AlphaFoldDB" id="A0AA88DJ35"/>
<reference evidence="2" key="1">
    <citation type="submission" date="2023-07" db="EMBL/GenBank/DDBJ databases">
        <title>draft genome sequence of fig (Ficus carica).</title>
        <authorList>
            <person name="Takahashi T."/>
            <person name="Nishimura K."/>
        </authorList>
    </citation>
    <scope>NUCLEOTIDE SEQUENCE</scope>
</reference>
<comment type="caution">
    <text evidence="2">The sequence shown here is derived from an EMBL/GenBank/DDBJ whole genome shotgun (WGS) entry which is preliminary data.</text>
</comment>
<gene>
    <name evidence="2" type="ORF">TIFTF001_017778</name>
</gene>
<keyword evidence="3" id="KW-1185">Reference proteome</keyword>
<evidence type="ECO:0000313" key="2">
    <source>
        <dbReference type="EMBL" id="GMN48594.1"/>
    </source>
</evidence>
<feature type="region of interest" description="Disordered" evidence="1">
    <location>
        <begin position="55"/>
        <end position="80"/>
    </location>
</feature>
<dbReference type="EMBL" id="BTGU01000028">
    <property type="protein sequence ID" value="GMN48594.1"/>
    <property type="molecule type" value="Genomic_DNA"/>
</dbReference>
<evidence type="ECO:0000313" key="3">
    <source>
        <dbReference type="Proteomes" id="UP001187192"/>
    </source>
</evidence>
<sequence length="182" mass="19288">MGNSSSGHLPVHRPAKEAEQFPKKGKLSYASGHPAVALRRESLAASDEIRRHCRHRAKEARPTASLPPDPASVAHPPSRRSWGFRPGVRIGRGDWVSGSAGLQIRGFRSRARRGTAALAVVVGEGRRSQGAVVRAGGRRGKQLPMPERKAGALGVVWEGLLMFGAGAAVGVGEDEAGRRGSR</sequence>
<protein>
    <submittedName>
        <fullName evidence="2">Uncharacterized protein</fullName>
    </submittedName>
</protein>